<gene>
    <name evidence="2" type="ORF">EYF80_021648</name>
</gene>
<comment type="caution">
    <text evidence="2">The sequence shown here is derived from an EMBL/GenBank/DDBJ whole genome shotgun (WGS) entry which is preliminary data.</text>
</comment>
<evidence type="ECO:0000313" key="2">
    <source>
        <dbReference type="EMBL" id="TNN68165.1"/>
    </source>
</evidence>
<feature type="compositionally biased region" description="Pro residues" evidence="1">
    <location>
        <begin position="47"/>
        <end position="61"/>
    </location>
</feature>
<reference evidence="2 3" key="1">
    <citation type="submission" date="2019-03" db="EMBL/GenBank/DDBJ databases">
        <title>First draft genome of Liparis tanakae, snailfish: a comprehensive survey of snailfish specific genes.</title>
        <authorList>
            <person name="Kim W."/>
            <person name="Song I."/>
            <person name="Jeong J.-H."/>
            <person name="Kim D."/>
            <person name="Kim S."/>
            <person name="Ryu S."/>
            <person name="Song J.Y."/>
            <person name="Lee S.K."/>
        </authorList>
    </citation>
    <scope>NUCLEOTIDE SEQUENCE [LARGE SCALE GENOMIC DNA]</scope>
    <source>
        <tissue evidence="2">Muscle</tissue>
    </source>
</reference>
<keyword evidence="3" id="KW-1185">Reference proteome</keyword>
<dbReference type="Proteomes" id="UP000314294">
    <property type="component" value="Unassembled WGS sequence"/>
</dbReference>
<evidence type="ECO:0000313" key="3">
    <source>
        <dbReference type="Proteomes" id="UP000314294"/>
    </source>
</evidence>
<feature type="region of interest" description="Disordered" evidence="1">
    <location>
        <begin position="27"/>
        <end position="61"/>
    </location>
</feature>
<name>A0A4Z2HS97_9TELE</name>
<organism evidence="2 3">
    <name type="scientific">Liparis tanakae</name>
    <name type="common">Tanaka's snailfish</name>
    <dbReference type="NCBI Taxonomy" id="230148"/>
    <lineage>
        <taxon>Eukaryota</taxon>
        <taxon>Metazoa</taxon>
        <taxon>Chordata</taxon>
        <taxon>Craniata</taxon>
        <taxon>Vertebrata</taxon>
        <taxon>Euteleostomi</taxon>
        <taxon>Actinopterygii</taxon>
        <taxon>Neopterygii</taxon>
        <taxon>Teleostei</taxon>
        <taxon>Neoteleostei</taxon>
        <taxon>Acanthomorphata</taxon>
        <taxon>Eupercaria</taxon>
        <taxon>Perciformes</taxon>
        <taxon>Cottioidei</taxon>
        <taxon>Cottales</taxon>
        <taxon>Liparidae</taxon>
        <taxon>Liparis</taxon>
    </lineage>
</organism>
<dbReference type="EMBL" id="SRLO01000194">
    <property type="protein sequence ID" value="TNN68165.1"/>
    <property type="molecule type" value="Genomic_DNA"/>
</dbReference>
<accession>A0A4Z2HS97</accession>
<protein>
    <submittedName>
        <fullName evidence="2">Uncharacterized protein</fullName>
    </submittedName>
</protein>
<sequence>MEDIELASNRKPSVCFVLEKIHTLSTQPLSSRAMPRRKGSRVSSALSPPPPPPPPLPLSSPPILPMLNDEYMQISRSLLGNDQYTIRL</sequence>
<dbReference type="AlphaFoldDB" id="A0A4Z2HS97"/>
<proteinExistence type="predicted"/>
<evidence type="ECO:0000256" key="1">
    <source>
        <dbReference type="SAM" id="MobiDB-lite"/>
    </source>
</evidence>